<dbReference type="InterPro" id="IPR050397">
    <property type="entry name" value="Env_Response_Regulators"/>
</dbReference>
<dbReference type="PANTHER" id="PTHR24567:SF75">
    <property type="entry name" value="FUMARATE AND NITRATE REDUCTION REGULATORY PROTEIN"/>
    <property type="match status" value="1"/>
</dbReference>
<dbReference type="Pfam" id="PF00027">
    <property type="entry name" value="cNMP_binding"/>
    <property type="match status" value="1"/>
</dbReference>
<protein>
    <submittedName>
        <fullName evidence="6">CRP/FNR family transcriptional regulator</fullName>
    </submittedName>
</protein>
<dbReference type="GO" id="GO:0003700">
    <property type="term" value="F:DNA-binding transcription factor activity"/>
    <property type="evidence" value="ECO:0007669"/>
    <property type="project" value="InterPro"/>
</dbReference>
<gene>
    <name evidence="6" type="ORF">J2S73_001762</name>
</gene>
<dbReference type="InterPro" id="IPR012318">
    <property type="entry name" value="HTH_CRP"/>
</dbReference>
<dbReference type="Gene3D" id="1.10.10.10">
    <property type="entry name" value="Winged helix-like DNA-binding domain superfamily/Winged helix DNA-binding domain"/>
    <property type="match status" value="1"/>
</dbReference>
<dbReference type="SUPFAM" id="SSF51206">
    <property type="entry name" value="cAMP-binding domain-like"/>
    <property type="match status" value="1"/>
</dbReference>
<evidence type="ECO:0000313" key="6">
    <source>
        <dbReference type="EMBL" id="MDQ0315305.1"/>
    </source>
</evidence>
<dbReference type="PRINTS" id="PR00034">
    <property type="entry name" value="HTHCRP"/>
</dbReference>
<dbReference type="SMART" id="SM00100">
    <property type="entry name" value="cNMP"/>
    <property type="match status" value="1"/>
</dbReference>
<dbReference type="Proteomes" id="UP001229244">
    <property type="component" value="Unassembled WGS sequence"/>
</dbReference>
<proteinExistence type="predicted"/>
<name>A0AAE3VNN3_9HYPH</name>
<dbReference type="Pfam" id="PF13545">
    <property type="entry name" value="HTH_Crp_2"/>
    <property type="match status" value="1"/>
</dbReference>
<keyword evidence="2" id="KW-0238">DNA-binding</keyword>
<accession>A0AAE3VNN3</accession>
<dbReference type="InterPro" id="IPR018490">
    <property type="entry name" value="cNMP-bd_dom_sf"/>
</dbReference>
<feature type="domain" description="Cyclic nucleotide-binding" evidence="4">
    <location>
        <begin position="45"/>
        <end position="87"/>
    </location>
</feature>
<feature type="domain" description="HTH crp-type" evidence="5">
    <location>
        <begin position="145"/>
        <end position="228"/>
    </location>
</feature>
<dbReference type="InterPro" id="IPR014710">
    <property type="entry name" value="RmlC-like_jellyroll"/>
</dbReference>
<dbReference type="SMART" id="SM00419">
    <property type="entry name" value="HTH_CRP"/>
    <property type="match status" value="1"/>
</dbReference>
<keyword evidence="1" id="KW-0805">Transcription regulation</keyword>
<evidence type="ECO:0000313" key="7">
    <source>
        <dbReference type="Proteomes" id="UP001229244"/>
    </source>
</evidence>
<dbReference type="RefSeq" id="WP_306885139.1">
    <property type="nucleotide sequence ID" value="NZ_JAUSUL010000002.1"/>
</dbReference>
<sequence>MTTLYSACDVSEKAPQPAAAGGETWADFVRSARTKSLRLAEHTIVYYEGDPADRFYEIAEGAVMLFKLLPDGRRQVVGLLGPGDVFGLPAGEDHDSASETLVPSVLKAIERRDVEASVDLQRHVNQCLLRQIAALRDHAVLLGRKSAFERVASYLMRMVPNRGVGDHCRGRPDVGVDEAVLRITMTRQEIADYLGLTIETVSRIISDMKRKGYLVADRQDRLRITDVCHLCRQSGMH</sequence>
<evidence type="ECO:0000256" key="2">
    <source>
        <dbReference type="ARBA" id="ARBA00023125"/>
    </source>
</evidence>
<dbReference type="InterPro" id="IPR036390">
    <property type="entry name" value="WH_DNA-bd_sf"/>
</dbReference>
<comment type="caution">
    <text evidence="6">The sequence shown here is derived from an EMBL/GenBank/DDBJ whole genome shotgun (WGS) entry which is preliminary data.</text>
</comment>
<evidence type="ECO:0000256" key="1">
    <source>
        <dbReference type="ARBA" id="ARBA00023015"/>
    </source>
</evidence>
<dbReference type="GO" id="GO:0003677">
    <property type="term" value="F:DNA binding"/>
    <property type="evidence" value="ECO:0007669"/>
    <property type="project" value="UniProtKB-KW"/>
</dbReference>
<dbReference type="PROSITE" id="PS50042">
    <property type="entry name" value="CNMP_BINDING_3"/>
    <property type="match status" value="1"/>
</dbReference>
<dbReference type="PROSITE" id="PS00042">
    <property type="entry name" value="HTH_CRP_1"/>
    <property type="match status" value="1"/>
</dbReference>
<evidence type="ECO:0000256" key="3">
    <source>
        <dbReference type="ARBA" id="ARBA00023163"/>
    </source>
</evidence>
<dbReference type="Gene3D" id="2.60.120.10">
    <property type="entry name" value="Jelly Rolls"/>
    <property type="match status" value="1"/>
</dbReference>
<dbReference type="InterPro" id="IPR036388">
    <property type="entry name" value="WH-like_DNA-bd_sf"/>
</dbReference>
<dbReference type="GO" id="GO:0005829">
    <property type="term" value="C:cytosol"/>
    <property type="evidence" value="ECO:0007669"/>
    <property type="project" value="TreeGrafter"/>
</dbReference>
<organism evidence="6 7">
    <name type="scientific">Amorphus orientalis</name>
    <dbReference type="NCBI Taxonomy" id="649198"/>
    <lineage>
        <taxon>Bacteria</taxon>
        <taxon>Pseudomonadati</taxon>
        <taxon>Pseudomonadota</taxon>
        <taxon>Alphaproteobacteria</taxon>
        <taxon>Hyphomicrobiales</taxon>
        <taxon>Amorphaceae</taxon>
        <taxon>Amorphus</taxon>
    </lineage>
</organism>
<dbReference type="PROSITE" id="PS51063">
    <property type="entry name" value="HTH_CRP_2"/>
    <property type="match status" value="1"/>
</dbReference>
<dbReference type="EMBL" id="JAUSUL010000002">
    <property type="protein sequence ID" value="MDQ0315305.1"/>
    <property type="molecule type" value="Genomic_DNA"/>
</dbReference>
<dbReference type="InterPro" id="IPR018335">
    <property type="entry name" value="Tscrpt_reg_HTH_Crp-type_CS"/>
</dbReference>
<dbReference type="InterPro" id="IPR000595">
    <property type="entry name" value="cNMP-bd_dom"/>
</dbReference>
<keyword evidence="3" id="KW-0804">Transcription</keyword>
<evidence type="ECO:0000259" key="5">
    <source>
        <dbReference type="PROSITE" id="PS51063"/>
    </source>
</evidence>
<dbReference type="CDD" id="cd00092">
    <property type="entry name" value="HTH_CRP"/>
    <property type="match status" value="1"/>
</dbReference>
<dbReference type="PANTHER" id="PTHR24567">
    <property type="entry name" value="CRP FAMILY TRANSCRIPTIONAL REGULATORY PROTEIN"/>
    <property type="match status" value="1"/>
</dbReference>
<keyword evidence="7" id="KW-1185">Reference proteome</keyword>
<evidence type="ECO:0000259" key="4">
    <source>
        <dbReference type="PROSITE" id="PS50042"/>
    </source>
</evidence>
<dbReference type="AlphaFoldDB" id="A0AAE3VNN3"/>
<dbReference type="CDD" id="cd00038">
    <property type="entry name" value="CAP_ED"/>
    <property type="match status" value="1"/>
</dbReference>
<dbReference type="SUPFAM" id="SSF46785">
    <property type="entry name" value="Winged helix' DNA-binding domain"/>
    <property type="match status" value="1"/>
</dbReference>
<reference evidence="6" key="1">
    <citation type="submission" date="2023-07" db="EMBL/GenBank/DDBJ databases">
        <title>Genomic Encyclopedia of Type Strains, Phase IV (KMG-IV): sequencing the most valuable type-strain genomes for metagenomic binning, comparative biology and taxonomic classification.</title>
        <authorList>
            <person name="Goeker M."/>
        </authorList>
    </citation>
    <scope>NUCLEOTIDE SEQUENCE</scope>
    <source>
        <strain evidence="6">DSM 21202</strain>
    </source>
</reference>